<dbReference type="RefSeq" id="WP_133292275.1">
    <property type="nucleotide sequence ID" value="NZ_SMSJ01000090.1"/>
</dbReference>
<dbReference type="Pfam" id="PF03401">
    <property type="entry name" value="TctC"/>
    <property type="match status" value="1"/>
</dbReference>
<protein>
    <submittedName>
        <fullName evidence="3">Tripartite tricarboxylate transporter substrate binding protein</fullName>
    </submittedName>
</protein>
<dbReference type="Gene3D" id="3.40.190.150">
    <property type="entry name" value="Bordetella uptake gene, domain 1"/>
    <property type="match status" value="1"/>
</dbReference>
<accession>A0A4R5Q9N8</accession>
<comment type="caution">
    <text evidence="3">The sequence shown here is derived from an EMBL/GenBank/DDBJ whole genome shotgun (WGS) entry which is preliminary data.</text>
</comment>
<name>A0A4R5Q9N8_9PROT</name>
<dbReference type="EMBL" id="SMSJ01000090">
    <property type="protein sequence ID" value="TDH58907.1"/>
    <property type="molecule type" value="Genomic_DNA"/>
</dbReference>
<evidence type="ECO:0000256" key="2">
    <source>
        <dbReference type="SAM" id="SignalP"/>
    </source>
</evidence>
<organism evidence="3 4">
    <name type="scientific">Dankookia rubra</name>
    <dbReference type="NCBI Taxonomy" id="1442381"/>
    <lineage>
        <taxon>Bacteria</taxon>
        <taxon>Pseudomonadati</taxon>
        <taxon>Pseudomonadota</taxon>
        <taxon>Alphaproteobacteria</taxon>
        <taxon>Acetobacterales</taxon>
        <taxon>Roseomonadaceae</taxon>
        <taxon>Dankookia</taxon>
    </lineage>
</organism>
<proteinExistence type="inferred from homology"/>
<dbReference type="OrthoDB" id="9780943at2"/>
<feature type="chain" id="PRO_5020246918" evidence="2">
    <location>
        <begin position="23"/>
        <end position="316"/>
    </location>
</feature>
<evidence type="ECO:0000256" key="1">
    <source>
        <dbReference type="ARBA" id="ARBA00006987"/>
    </source>
</evidence>
<evidence type="ECO:0000313" key="3">
    <source>
        <dbReference type="EMBL" id="TDH58907.1"/>
    </source>
</evidence>
<dbReference type="Proteomes" id="UP000295096">
    <property type="component" value="Unassembled WGS sequence"/>
</dbReference>
<dbReference type="AlphaFoldDB" id="A0A4R5Q9N8"/>
<evidence type="ECO:0000313" key="4">
    <source>
        <dbReference type="Proteomes" id="UP000295096"/>
    </source>
</evidence>
<dbReference type="PANTHER" id="PTHR42928:SF5">
    <property type="entry name" value="BLR1237 PROTEIN"/>
    <property type="match status" value="1"/>
</dbReference>
<dbReference type="Gene3D" id="3.40.190.10">
    <property type="entry name" value="Periplasmic binding protein-like II"/>
    <property type="match status" value="1"/>
</dbReference>
<keyword evidence="4" id="KW-1185">Reference proteome</keyword>
<comment type="similarity">
    <text evidence="1">Belongs to the UPF0065 (bug) family.</text>
</comment>
<dbReference type="InterPro" id="IPR005064">
    <property type="entry name" value="BUG"/>
</dbReference>
<keyword evidence="2" id="KW-0732">Signal</keyword>
<dbReference type="InterPro" id="IPR042100">
    <property type="entry name" value="Bug_dom1"/>
</dbReference>
<feature type="signal peptide" evidence="2">
    <location>
        <begin position="1"/>
        <end position="22"/>
    </location>
</feature>
<reference evidence="3 4" key="1">
    <citation type="journal article" date="2016" name="J. Microbiol.">
        <title>Dankookia rubra gen. nov., sp. nov., an alphaproteobacterium isolated from sediment of a shallow stream.</title>
        <authorList>
            <person name="Kim W.H."/>
            <person name="Kim D.H."/>
            <person name="Kang K."/>
            <person name="Ahn T.Y."/>
        </authorList>
    </citation>
    <scope>NUCLEOTIDE SEQUENCE [LARGE SCALE GENOMIC DNA]</scope>
    <source>
        <strain evidence="3 4">JCM30602</strain>
    </source>
</reference>
<sequence>MPPIARRALLAGAAALPCAAQAQVAPLRMVVPFAPGGATDIAARLVVPALAEALARPVVIENRGGGGTLIGAEAVATAVPDGSTIGFFTITTAALAPALHPKLRFDIRRAFSPLSLVGTMPMLLVAGPHLPARTLPEFLALLRDSPRPLTYGSAGPGSINHLSAHMLAMRAGGRAEHVPYRGAALAVPDLVAGNVDFLVEGIASLHPHVRAGALRGLAVTGEARSALLPEVPTATEAGLPGFRILNWFAAFAPAGTPVPPLEAGLQRAVRSEAVAARLVENGIDPQGSDAAALARFWDAEIALWRPVVQAAGVTLD</sequence>
<dbReference type="PIRSF" id="PIRSF017082">
    <property type="entry name" value="YflP"/>
    <property type="match status" value="1"/>
</dbReference>
<dbReference type="PANTHER" id="PTHR42928">
    <property type="entry name" value="TRICARBOXYLATE-BINDING PROTEIN"/>
    <property type="match status" value="1"/>
</dbReference>
<gene>
    <name evidence="3" type="ORF">E2C06_30105</name>
</gene>